<evidence type="ECO:0000313" key="10">
    <source>
        <dbReference type="Proteomes" id="UP000050515"/>
    </source>
</evidence>
<reference evidence="9 10" key="1">
    <citation type="submission" date="2015-09" db="EMBL/GenBank/DDBJ databases">
        <title>Draft genome sequence of Acidiplasma aeolicum DSM 18409.</title>
        <authorList>
            <person name="Hemp J."/>
        </authorList>
    </citation>
    <scope>NUCLEOTIDE SEQUENCE [LARGE SCALE GENOMIC DNA]</scope>
    <source>
        <strain evidence="9 10">V</strain>
    </source>
</reference>
<comment type="caution">
    <text evidence="9">The sequence shown here is derived from an EMBL/GenBank/DDBJ whole genome shotgun (WGS) entry which is preliminary data.</text>
</comment>
<evidence type="ECO:0000256" key="4">
    <source>
        <dbReference type="ARBA" id="ARBA00022692"/>
    </source>
</evidence>
<keyword evidence="6 7" id="KW-0472">Membrane</keyword>
<evidence type="ECO:0000256" key="6">
    <source>
        <dbReference type="ARBA" id="ARBA00023136"/>
    </source>
</evidence>
<dbReference type="Gene3D" id="3.90.550.10">
    <property type="entry name" value="Spore Coat Polysaccharide Biosynthesis Protein SpsA, Chain A"/>
    <property type="match status" value="1"/>
</dbReference>
<keyword evidence="2" id="KW-0328">Glycosyltransferase</keyword>
<feature type="transmembrane region" description="Helical" evidence="7">
    <location>
        <begin position="370"/>
        <end position="389"/>
    </location>
</feature>
<evidence type="ECO:0000256" key="2">
    <source>
        <dbReference type="ARBA" id="ARBA00022676"/>
    </source>
</evidence>
<dbReference type="PANTHER" id="PTHR43867">
    <property type="entry name" value="CELLULOSE SYNTHASE CATALYTIC SUBUNIT A [UDP-FORMING]"/>
    <property type="match status" value="1"/>
</dbReference>
<dbReference type="Proteomes" id="UP000050515">
    <property type="component" value="Unassembled WGS sequence"/>
</dbReference>
<feature type="transmembrane region" description="Helical" evidence="7">
    <location>
        <begin position="435"/>
        <end position="454"/>
    </location>
</feature>
<dbReference type="RefSeq" id="WP_048100917.1">
    <property type="nucleotide sequence ID" value="NZ_JBBYJF010000041.1"/>
</dbReference>
<dbReference type="InterPro" id="IPR029044">
    <property type="entry name" value="Nucleotide-diphossugar_trans"/>
</dbReference>
<dbReference type="InterPro" id="IPR050321">
    <property type="entry name" value="Glycosyltr_2/OpgH_subfam"/>
</dbReference>
<name>A0A0P9F5G4_9ARCH</name>
<dbReference type="InterPro" id="IPR001173">
    <property type="entry name" value="Glyco_trans_2-like"/>
</dbReference>
<dbReference type="EMBL" id="LJCQ01000116">
    <property type="protein sequence ID" value="KPV47212.1"/>
    <property type="molecule type" value="Genomic_DNA"/>
</dbReference>
<dbReference type="GeneID" id="84221525"/>
<dbReference type="OrthoDB" id="43988at2157"/>
<feature type="transmembrane region" description="Helical" evidence="7">
    <location>
        <begin position="309"/>
        <end position="327"/>
    </location>
</feature>
<accession>A0A0P9F5G4</accession>
<gene>
    <name evidence="9" type="ORF">SE19_02025</name>
</gene>
<dbReference type="AlphaFoldDB" id="A0A0P9F5G4"/>
<dbReference type="GO" id="GO:0016020">
    <property type="term" value="C:membrane"/>
    <property type="evidence" value="ECO:0007669"/>
    <property type="project" value="UniProtKB-SubCell"/>
</dbReference>
<feature type="domain" description="Glycosyltransferase 2-like" evidence="8">
    <location>
        <begin position="133"/>
        <end position="349"/>
    </location>
</feature>
<evidence type="ECO:0000313" key="9">
    <source>
        <dbReference type="EMBL" id="KPV47212.1"/>
    </source>
</evidence>
<comment type="subcellular location">
    <subcellularLocation>
        <location evidence="1">Membrane</location>
        <topology evidence="1">Multi-pass membrane protein</topology>
    </subcellularLocation>
</comment>
<evidence type="ECO:0000256" key="3">
    <source>
        <dbReference type="ARBA" id="ARBA00022679"/>
    </source>
</evidence>
<protein>
    <recommendedName>
        <fullName evidence="8">Glycosyltransferase 2-like domain-containing protein</fullName>
    </recommendedName>
</protein>
<keyword evidence="3" id="KW-0808">Transferase</keyword>
<dbReference type="PANTHER" id="PTHR43867:SF2">
    <property type="entry name" value="CELLULOSE SYNTHASE CATALYTIC SUBUNIT A [UDP-FORMING]"/>
    <property type="match status" value="1"/>
</dbReference>
<sequence length="463" mass="53001">MNDAYYIIPVLIFLPTILLILAQLVYYYLGVNHKYKDLQVASMPSLSILVPTKGEKIETVQGLLENIDNAEWDKSKIEVIIISDDTEEYFKEMQQRVKIPENLKVIFYRRGINKRGYKSGALHDGFKKSTGELILTMDVDARIYSDSIKKGYAQIMAENADAVTMNWIGYGNVESTTVNSLIISTYYTNTSIITGRDHAGMPVMPVGCGTLFKRDALNAVDSWDPEMIQDDLEIGTRLIHAGKKIKSSDANIKIEVPDTFNAFYTQQTRWAMGSMEVLSRRFRYIISSKIGIIKRLDIIAFLLQYIPLVLTFLMAIALVIISPFIHFDILFNPLFFLWIILLGLYAYVFVKIGDKFNINAKKAVSAMGRLSSYTVAISPFVLLWIFRAFKSRRIYRITPKGAGHKMPSNIYAILAFGIFFIAGSLFYLIHFYLLTGLWLLYYSMGYISTFYLVYKDTWQKNKE</sequence>
<keyword evidence="4 7" id="KW-0812">Transmembrane</keyword>
<keyword evidence="5 7" id="KW-1133">Transmembrane helix</keyword>
<evidence type="ECO:0000256" key="5">
    <source>
        <dbReference type="ARBA" id="ARBA00022989"/>
    </source>
</evidence>
<dbReference type="GO" id="GO:0016757">
    <property type="term" value="F:glycosyltransferase activity"/>
    <property type="evidence" value="ECO:0007669"/>
    <property type="project" value="UniProtKB-KW"/>
</dbReference>
<proteinExistence type="predicted"/>
<feature type="transmembrane region" description="Helical" evidence="7">
    <location>
        <begin position="334"/>
        <end position="350"/>
    </location>
</feature>
<feature type="transmembrane region" description="Helical" evidence="7">
    <location>
        <begin position="410"/>
        <end position="429"/>
    </location>
</feature>
<dbReference type="Pfam" id="PF13632">
    <property type="entry name" value="Glyco_trans_2_3"/>
    <property type="match status" value="1"/>
</dbReference>
<organism evidence="9 10">
    <name type="scientific">Acidiplasma aeolicum</name>
    <dbReference type="NCBI Taxonomy" id="507754"/>
    <lineage>
        <taxon>Archaea</taxon>
        <taxon>Methanobacteriati</taxon>
        <taxon>Thermoplasmatota</taxon>
        <taxon>Thermoplasmata</taxon>
        <taxon>Thermoplasmatales</taxon>
        <taxon>Ferroplasmaceae</taxon>
        <taxon>Acidiplasma</taxon>
    </lineage>
</organism>
<dbReference type="SUPFAM" id="SSF53448">
    <property type="entry name" value="Nucleotide-diphospho-sugar transferases"/>
    <property type="match status" value="1"/>
</dbReference>
<dbReference type="PATRIC" id="fig|507754.4.peg.817"/>
<feature type="transmembrane region" description="Helical" evidence="7">
    <location>
        <begin position="6"/>
        <end position="29"/>
    </location>
</feature>
<evidence type="ECO:0000256" key="1">
    <source>
        <dbReference type="ARBA" id="ARBA00004141"/>
    </source>
</evidence>
<evidence type="ECO:0000259" key="8">
    <source>
        <dbReference type="Pfam" id="PF13632"/>
    </source>
</evidence>
<evidence type="ECO:0000256" key="7">
    <source>
        <dbReference type="SAM" id="Phobius"/>
    </source>
</evidence>